<dbReference type="PRINTS" id="PR00959">
    <property type="entry name" value="MEVGALKINASE"/>
</dbReference>
<dbReference type="PANTHER" id="PTHR10457">
    <property type="entry name" value="MEVALONATE KINASE/GALACTOKINASE"/>
    <property type="match status" value="1"/>
</dbReference>
<dbReference type="PANTHER" id="PTHR10457:SF7">
    <property type="entry name" value="GALACTOKINASE-RELATED"/>
    <property type="match status" value="1"/>
</dbReference>
<evidence type="ECO:0000256" key="8">
    <source>
        <dbReference type="ARBA" id="ARBA00023144"/>
    </source>
</evidence>
<dbReference type="Proteomes" id="UP000279994">
    <property type="component" value="Unassembled WGS sequence"/>
</dbReference>
<dbReference type="Pfam" id="PF08544">
    <property type="entry name" value="GHMP_kinases_C"/>
    <property type="match status" value="1"/>
</dbReference>
<dbReference type="EC" id="2.7.1.6" evidence="10"/>
<keyword evidence="3" id="KW-0479">Metal-binding</keyword>
<dbReference type="InterPro" id="IPR013750">
    <property type="entry name" value="GHMP_kinase_C_dom"/>
</dbReference>
<dbReference type="AlphaFoldDB" id="A0A3N0GP87"/>
<dbReference type="InterPro" id="IPR000705">
    <property type="entry name" value="Galactokinase"/>
</dbReference>
<evidence type="ECO:0000256" key="6">
    <source>
        <dbReference type="ARBA" id="ARBA00022840"/>
    </source>
</evidence>
<dbReference type="SUPFAM" id="SSF54211">
    <property type="entry name" value="Ribosomal protein S5 domain 2-like"/>
    <property type="match status" value="1"/>
</dbReference>
<evidence type="ECO:0000256" key="10">
    <source>
        <dbReference type="NCBIfam" id="TIGR00131"/>
    </source>
</evidence>
<comment type="caution">
    <text evidence="14">The sequence shown here is derived from an EMBL/GenBank/DDBJ whole genome shotgun (WGS) entry which is preliminary data.</text>
</comment>
<dbReference type="GO" id="GO:0006012">
    <property type="term" value="P:galactose metabolic process"/>
    <property type="evidence" value="ECO:0007669"/>
    <property type="project" value="UniProtKB-UniRule"/>
</dbReference>
<evidence type="ECO:0000256" key="4">
    <source>
        <dbReference type="ARBA" id="ARBA00022741"/>
    </source>
</evidence>
<keyword evidence="5 14" id="KW-0418">Kinase</keyword>
<keyword evidence="7" id="KW-0460">Magnesium</keyword>
<dbReference type="GO" id="GO:0046872">
    <property type="term" value="F:metal ion binding"/>
    <property type="evidence" value="ECO:0007669"/>
    <property type="project" value="UniProtKB-KW"/>
</dbReference>
<dbReference type="EMBL" id="RJSF01000040">
    <property type="protein sequence ID" value="RNM14293.1"/>
    <property type="molecule type" value="Genomic_DNA"/>
</dbReference>
<feature type="domain" description="GHMP kinase C-terminal" evidence="12">
    <location>
        <begin position="255"/>
        <end position="335"/>
    </location>
</feature>
<evidence type="ECO:0000256" key="9">
    <source>
        <dbReference type="ARBA" id="ARBA00023277"/>
    </source>
</evidence>
<evidence type="ECO:0000313" key="15">
    <source>
        <dbReference type="Proteomes" id="UP000279994"/>
    </source>
</evidence>
<dbReference type="OrthoDB" id="250531at2"/>
<dbReference type="SUPFAM" id="SSF55060">
    <property type="entry name" value="GHMP Kinase, C-terminal domain"/>
    <property type="match status" value="1"/>
</dbReference>
<organism evidence="14 15">
    <name type="scientific">Nocardioides pocheonensis</name>
    <dbReference type="NCBI Taxonomy" id="661485"/>
    <lineage>
        <taxon>Bacteria</taxon>
        <taxon>Bacillati</taxon>
        <taxon>Actinomycetota</taxon>
        <taxon>Actinomycetes</taxon>
        <taxon>Propionibacteriales</taxon>
        <taxon>Nocardioidaceae</taxon>
        <taxon>Nocardioides</taxon>
    </lineage>
</organism>
<evidence type="ECO:0000256" key="2">
    <source>
        <dbReference type="ARBA" id="ARBA00022679"/>
    </source>
</evidence>
<name>A0A3N0GP87_9ACTN</name>
<keyword evidence="9" id="KW-0119">Carbohydrate metabolism</keyword>
<evidence type="ECO:0000313" key="14">
    <source>
        <dbReference type="EMBL" id="RNM14293.1"/>
    </source>
</evidence>
<dbReference type="Gene3D" id="3.30.230.10">
    <property type="match status" value="1"/>
</dbReference>
<dbReference type="InterPro" id="IPR006206">
    <property type="entry name" value="Mevalonate/galactokinase"/>
</dbReference>
<accession>A0A3N0GP87</accession>
<proteinExistence type="inferred from homology"/>
<dbReference type="Pfam" id="PF10509">
    <property type="entry name" value="GalKase_gal_bdg"/>
    <property type="match status" value="1"/>
</dbReference>
<gene>
    <name evidence="14" type="primary">galK</name>
    <name evidence="14" type="ORF">EFL26_15360</name>
</gene>
<dbReference type="InterPro" id="IPR019539">
    <property type="entry name" value="GalKase_N"/>
</dbReference>
<evidence type="ECO:0000256" key="1">
    <source>
        <dbReference type="ARBA" id="ARBA00006566"/>
    </source>
</evidence>
<dbReference type="InterPro" id="IPR019741">
    <property type="entry name" value="Galactokinase_CS"/>
</dbReference>
<dbReference type="PIRSF" id="PIRSF000530">
    <property type="entry name" value="Galactokinase"/>
    <property type="match status" value="1"/>
</dbReference>
<feature type="domain" description="GHMP kinase N-terminal" evidence="11">
    <location>
        <begin position="73"/>
        <end position="155"/>
    </location>
</feature>
<evidence type="ECO:0000256" key="3">
    <source>
        <dbReference type="ARBA" id="ARBA00022723"/>
    </source>
</evidence>
<dbReference type="InterPro" id="IPR014721">
    <property type="entry name" value="Ribsml_uS5_D2-typ_fold_subgr"/>
</dbReference>
<dbReference type="GO" id="GO:0004335">
    <property type="term" value="F:galactokinase activity"/>
    <property type="evidence" value="ECO:0007669"/>
    <property type="project" value="UniProtKB-UniRule"/>
</dbReference>
<dbReference type="InterPro" id="IPR006204">
    <property type="entry name" value="GHMP_kinase_N_dom"/>
</dbReference>
<dbReference type="InterPro" id="IPR020568">
    <property type="entry name" value="Ribosomal_Su5_D2-typ_SF"/>
</dbReference>
<dbReference type="Pfam" id="PF00288">
    <property type="entry name" value="GHMP_kinases_N"/>
    <property type="match status" value="1"/>
</dbReference>
<dbReference type="PROSITE" id="PS00627">
    <property type="entry name" value="GHMP_KINASES_ATP"/>
    <property type="match status" value="1"/>
</dbReference>
<dbReference type="GO" id="GO:0005524">
    <property type="term" value="F:ATP binding"/>
    <property type="evidence" value="ECO:0007669"/>
    <property type="project" value="UniProtKB-UniRule"/>
</dbReference>
<dbReference type="NCBIfam" id="TIGR00131">
    <property type="entry name" value="gal_kin"/>
    <property type="match status" value="1"/>
</dbReference>
<feature type="domain" description="Galactokinase N-terminal" evidence="13">
    <location>
        <begin position="8"/>
        <end position="44"/>
    </location>
</feature>
<evidence type="ECO:0000259" key="11">
    <source>
        <dbReference type="Pfam" id="PF00288"/>
    </source>
</evidence>
<comment type="similarity">
    <text evidence="1">Belongs to the GHMP kinase family. GalK subfamily.</text>
</comment>
<dbReference type="Gene3D" id="3.30.70.890">
    <property type="entry name" value="GHMP kinase, C-terminal domain"/>
    <property type="match status" value="1"/>
</dbReference>
<dbReference type="InterPro" id="IPR036554">
    <property type="entry name" value="GHMP_kinase_C_sf"/>
</dbReference>
<dbReference type="FunFam" id="3.30.70.890:FF:000001">
    <property type="entry name" value="Galactokinase"/>
    <property type="match status" value="1"/>
</dbReference>
<evidence type="ECO:0000259" key="13">
    <source>
        <dbReference type="Pfam" id="PF10509"/>
    </source>
</evidence>
<dbReference type="PRINTS" id="PR00473">
    <property type="entry name" value="GALCTOKINASE"/>
</dbReference>
<keyword evidence="2 14" id="KW-0808">Transferase</keyword>
<evidence type="ECO:0000259" key="12">
    <source>
        <dbReference type="Pfam" id="PF08544"/>
    </source>
</evidence>
<evidence type="ECO:0000256" key="5">
    <source>
        <dbReference type="ARBA" id="ARBA00022777"/>
    </source>
</evidence>
<reference evidence="14 15" key="1">
    <citation type="submission" date="2018-11" db="EMBL/GenBank/DDBJ databases">
        <authorList>
            <person name="Li F."/>
        </authorList>
    </citation>
    <scope>NUCLEOTIDE SEQUENCE [LARGE SCALE GENOMIC DNA]</scope>
    <source>
        <strain evidence="14 15">Gsoil 818</strain>
    </source>
</reference>
<keyword evidence="15" id="KW-1185">Reference proteome</keyword>
<keyword evidence="4" id="KW-0547">Nucleotide-binding</keyword>
<dbReference type="GO" id="GO:0005829">
    <property type="term" value="C:cytosol"/>
    <property type="evidence" value="ECO:0007669"/>
    <property type="project" value="TreeGrafter"/>
</dbReference>
<keyword evidence="6" id="KW-0067">ATP-binding</keyword>
<sequence length="361" mass="37319">MMLPVDHVIASAPGRVNLIGEHLDYNGGLCLPIGLPQRTTARIARADGGVTVRSGDLEWTGGVGERPAGWAAYVVGVLEVLGVREPLTVEISSDVPVGAGLSSSAALECSVATAIDALLGLGCTREDLTTACIRAETEYVGAPTGGLDQTASMFARAGHAILLDFADGSSTQVGFDPASAGLTLLAVDTRVAHEHVDGGYSARRADCELAARTLGVDLLSQVHDAASALTALTDERVRRRARHVFSEQQRVAEFVRALDLGDWAEAGALMTSSHESLRDDFEVSCAELDAVVEAALAAGAIGARMTGGGFGGSAIALVDTERVAEVRRAIDEAFAARGWGAPAHIDAQPSEGARVDAPSAQ</sequence>
<dbReference type="InterPro" id="IPR006203">
    <property type="entry name" value="GHMP_knse_ATP-bd_CS"/>
</dbReference>
<protein>
    <recommendedName>
        <fullName evidence="10">Galactokinase</fullName>
        <ecNumber evidence="10">2.7.1.6</ecNumber>
    </recommendedName>
</protein>
<keyword evidence="8" id="KW-0299">Galactose metabolism</keyword>
<dbReference type="PROSITE" id="PS00106">
    <property type="entry name" value="GALACTOKINASE"/>
    <property type="match status" value="1"/>
</dbReference>
<evidence type="ECO:0000256" key="7">
    <source>
        <dbReference type="ARBA" id="ARBA00022842"/>
    </source>
</evidence>